<reference evidence="1 3" key="1">
    <citation type="journal article" date="2012" name="Nature">
        <title>Algal genomes reveal evolutionary mosaicism and the fate of nucleomorphs.</title>
        <authorList>
            <consortium name="DOE Joint Genome Institute"/>
            <person name="Curtis B.A."/>
            <person name="Tanifuji G."/>
            <person name="Burki F."/>
            <person name="Gruber A."/>
            <person name="Irimia M."/>
            <person name="Maruyama S."/>
            <person name="Arias M.C."/>
            <person name="Ball S.G."/>
            <person name="Gile G.H."/>
            <person name="Hirakawa Y."/>
            <person name="Hopkins J.F."/>
            <person name="Kuo A."/>
            <person name="Rensing S.A."/>
            <person name="Schmutz J."/>
            <person name="Symeonidi A."/>
            <person name="Elias M."/>
            <person name="Eveleigh R.J."/>
            <person name="Herman E.K."/>
            <person name="Klute M.J."/>
            <person name="Nakayama T."/>
            <person name="Obornik M."/>
            <person name="Reyes-Prieto A."/>
            <person name="Armbrust E.V."/>
            <person name="Aves S.J."/>
            <person name="Beiko R.G."/>
            <person name="Coutinho P."/>
            <person name="Dacks J.B."/>
            <person name="Durnford D.G."/>
            <person name="Fast N.M."/>
            <person name="Green B.R."/>
            <person name="Grisdale C.J."/>
            <person name="Hempel F."/>
            <person name="Henrissat B."/>
            <person name="Hoppner M.P."/>
            <person name="Ishida K."/>
            <person name="Kim E."/>
            <person name="Koreny L."/>
            <person name="Kroth P.G."/>
            <person name="Liu Y."/>
            <person name="Malik S.B."/>
            <person name="Maier U.G."/>
            <person name="McRose D."/>
            <person name="Mock T."/>
            <person name="Neilson J.A."/>
            <person name="Onodera N.T."/>
            <person name="Poole A.M."/>
            <person name="Pritham E.J."/>
            <person name="Richards T.A."/>
            <person name="Rocap G."/>
            <person name="Roy S.W."/>
            <person name="Sarai C."/>
            <person name="Schaack S."/>
            <person name="Shirato S."/>
            <person name="Slamovits C.H."/>
            <person name="Spencer D.F."/>
            <person name="Suzuki S."/>
            <person name="Worden A.Z."/>
            <person name="Zauner S."/>
            <person name="Barry K."/>
            <person name="Bell C."/>
            <person name="Bharti A.K."/>
            <person name="Crow J.A."/>
            <person name="Grimwood J."/>
            <person name="Kramer R."/>
            <person name="Lindquist E."/>
            <person name="Lucas S."/>
            <person name="Salamov A."/>
            <person name="McFadden G.I."/>
            <person name="Lane C.E."/>
            <person name="Keeling P.J."/>
            <person name="Gray M.W."/>
            <person name="Grigoriev I.V."/>
            <person name="Archibald J.M."/>
        </authorList>
    </citation>
    <scope>NUCLEOTIDE SEQUENCE</scope>
    <source>
        <strain evidence="1 3">CCMP2712</strain>
    </source>
</reference>
<dbReference type="HOGENOM" id="CLU_2431666_0_0_1"/>
<dbReference type="EnsemblProtists" id="EKX52901">
    <property type="protein sequence ID" value="EKX52901"/>
    <property type="gene ID" value="GUITHDRAFT_101351"/>
</dbReference>
<reference evidence="2" key="3">
    <citation type="submission" date="2015-06" db="UniProtKB">
        <authorList>
            <consortium name="EnsemblProtists"/>
        </authorList>
    </citation>
    <scope>IDENTIFICATION</scope>
</reference>
<gene>
    <name evidence="1" type="ORF">GUITHDRAFT_101351</name>
</gene>
<evidence type="ECO:0000313" key="3">
    <source>
        <dbReference type="Proteomes" id="UP000011087"/>
    </source>
</evidence>
<dbReference type="AlphaFoldDB" id="L1JWF6"/>
<dbReference type="PaxDb" id="55529-EKX52901"/>
<dbReference type="GeneID" id="17309546"/>
<accession>L1JWF6</accession>
<keyword evidence="3" id="KW-1185">Reference proteome</keyword>
<dbReference type="EMBL" id="JH992971">
    <property type="protein sequence ID" value="EKX52901.1"/>
    <property type="molecule type" value="Genomic_DNA"/>
</dbReference>
<name>L1JWF6_GUITC</name>
<dbReference type="RefSeq" id="XP_005839881.1">
    <property type="nucleotide sequence ID" value="XM_005839824.1"/>
</dbReference>
<protein>
    <submittedName>
        <fullName evidence="1 2">Uncharacterized protein</fullName>
    </submittedName>
</protein>
<proteinExistence type="predicted"/>
<reference evidence="3" key="2">
    <citation type="submission" date="2012-11" db="EMBL/GenBank/DDBJ databases">
        <authorList>
            <person name="Kuo A."/>
            <person name="Curtis B.A."/>
            <person name="Tanifuji G."/>
            <person name="Burki F."/>
            <person name="Gruber A."/>
            <person name="Irimia M."/>
            <person name="Maruyama S."/>
            <person name="Arias M.C."/>
            <person name="Ball S.G."/>
            <person name="Gile G.H."/>
            <person name="Hirakawa Y."/>
            <person name="Hopkins J.F."/>
            <person name="Rensing S.A."/>
            <person name="Schmutz J."/>
            <person name="Symeonidi A."/>
            <person name="Elias M."/>
            <person name="Eveleigh R.J."/>
            <person name="Herman E.K."/>
            <person name="Klute M.J."/>
            <person name="Nakayama T."/>
            <person name="Obornik M."/>
            <person name="Reyes-Prieto A."/>
            <person name="Armbrust E.V."/>
            <person name="Aves S.J."/>
            <person name="Beiko R.G."/>
            <person name="Coutinho P."/>
            <person name="Dacks J.B."/>
            <person name="Durnford D.G."/>
            <person name="Fast N.M."/>
            <person name="Green B.R."/>
            <person name="Grisdale C."/>
            <person name="Hempe F."/>
            <person name="Henrissat B."/>
            <person name="Hoppner M.P."/>
            <person name="Ishida K.-I."/>
            <person name="Kim E."/>
            <person name="Koreny L."/>
            <person name="Kroth P.G."/>
            <person name="Liu Y."/>
            <person name="Malik S.-B."/>
            <person name="Maier U.G."/>
            <person name="McRose D."/>
            <person name="Mock T."/>
            <person name="Neilson J.A."/>
            <person name="Onodera N.T."/>
            <person name="Poole A.M."/>
            <person name="Pritham E.J."/>
            <person name="Richards T.A."/>
            <person name="Rocap G."/>
            <person name="Roy S.W."/>
            <person name="Sarai C."/>
            <person name="Schaack S."/>
            <person name="Shirato S."/>
            <person name="Slamovits C.H."/>
            <person name="Spencer D.F."/>
            <person name="Suzuki S."/>
            <person name="Worden A.Z."/>
            <person name="Zauner S."/>
            <person name="Barry K."/>
            <person name="Bell C."/>
            <person name="Bharti A.K."/>
            <person name="Crow J.A."/>
            <person name="Grimwood J."/>
            <person name="Kramer R."/>
            <person name="Lindquist E."/>
            <person name="Lucas S."/>
            <person name="Salamov A."/>
            <person name="McFadden G.I."/>
            <person name="Lane C.E."/>
            <person name="Keeling P.J."/>
            <person name="Gray M.W."/>
            <person name="Grigoriev I.V."/>
            <person name="Archibald J.M."/>
        </authorList>
    </citation>
    <scope>NUCLEOTIDE SEQUENCE</scope>
    <source>
        <strain evidence="3">CCMP2712</strain>
    </source>
</reference>
<dbReference type="Proteomes" id="UP000011087">
    <property type="component" value="Unassembled WGS sequence"/>
</dbReference>
<organism evidence="1">
    <name type="scientific">Guillardia theta (strain CCMP2712)</name>
    <name type="common">Cryptophyte</name>
    <dbReference type="NCBI Taxonomy" id="905079"/>
    <lineage>
        <taxon>Eukaryota</taxon>
        <taxon>Cryptophyceae</taxon>
        <taxon>Pyrenomonadales</taxon>
        <taxon>Geminigeraceae</taxon>
        <taxon>Guillardia</taxon>
    </lineage>
</organism>
<dbReference type="KEGG" id="gtt:GUITHDRAFT_101351"/>
<evidence type="ECO:0000313" key="1">
    <source>
        <dbReference type="EMBL" id="EKX52901.1"/>
    </source>
</evidence>
<evidence type="ECO:0000313" key="2">
    <source>
        <dbReference type="EnsemblProtists" id="EKX52901"/>
    </source>
</evidence>
<sequence>MCFQQAAHGALLQLDDQDPASKASNIAEIKKYAKRFDLGLIQVNSVPHKRESLKGTSTYSFIVCPDGFSKLSENEVASSCADLNLTCPAGS</sequence>